<proteinExistence type="predicted"/>
<reference evidence="4" key="1">
    <citation type="journal article" date="2011" name="Genome Biol.">
        <title>Comparative genomics of the social amoebae Dictyostelium discoideum and Dictyostelium purpureum.</title>
        <authorList>
            <consortium name="US DOE Joint Genome Institute (JGI-PGF)"/>
            <person name="Sucgang R."/>
            <person name="Kuo A."/>
            <person name="Tian X."/>
            <person name="Salerno W."/>
            <person name="Parikh A."/>
            <person name="Feasley C.L."/>
            <person name="Dalin E."/>
            <person name="Tu H."/>
            <person name="Huang E."/>
            <person name="Barry K."/>
            <person name="Lindquist E."/>
            <person name="Shapiro H."/>
            <person name="Bruce D."/>
            <person name="Schmutz J."/>
            <person name="Salamov A."/>
            <person name="Fey P."/>
            <person name="Gaudet P."/>
            <person name="Anjard C."/>
            <person name="Babu M.M."/>
            <person name="Basu S."/>
            <person name="Bushmanova Y."/>
            <person name="van der Wel H."/>
            <person name="Katoh-Kurasawa M."/>
            <person name="Dinh C."/>
            <person name="Coutinho P.M."/>
            <person name="Saito T."/>
            <person name="Elias M."/>
            <person name="Schaap P."/>
            <person name="Kay R.R."/>
            <person name="Henrissat B."/>
            <person name="Eichinger L."/>
            <person name="Rivero F."/>
            <person name="Putnam N.H."/>
            <person name="West C.M."/>
            <person name="Loomis W.F."/>
            <person name="Chisholm R.L."/>
            <person name="Shaulsky G."/>
            <person name="Strassmann J.E."/>
            <person name="Queller D.C."/>
            <person name="Kuspa A."/>
            <person name="Grigoriev I.V."/>
        </authorList>
    </citation>
    <scope>NUCLEOTIDE SEQUENCE [LARGE SCALE GENOMIC DNA]</scope>
    <source>
        <strain evidence="4">QSDP1</strain>
    </source>
</reference>
<dbReference type="InterPro" id="IPR005607">
    <property type="entry name" value="BSD_dom"/>
</dbReference>
<dbReference type="FunCoup" id="F0ZEE0">
    <property type="interactions" value="229"/>
</dbReference>
<dbReference type="PROSITE" id="PS50858">
    <property type="entry name" value="BSD"/>
    <property type="match status" value="1"/>
</dbReference>
<feature type="compositionally biased region" description="Low complexity" evidence="1">
    <location>
        <begin position="171"/>
        <end position="220"/>
    </location>
</feature>
<evidence type="ECO:0000313" key="4">
    <source>
        <dbReference type="Proteomes" id="UP000001064"/>
    </source>
</evidence>
<dbReference type="KEGG" id="dpp:DICPUDRAFT_149681"/>
<dbReference type="GeneID" id="10499370"/>
<organism evidence="3 4">
    <name type="scientific">Dictyostelium purpureum</name>
    <name type="common">Slime mold</name>
    <dbReference type="NCBI Taxonomy" id="5786"/>
    <lineage>
        <taxon>Eukaryota</taxon>
        <taxon>Amoebozoa</taxon>
        <taxon>Evosea</taxon>
        <taxon>Eumycetozoa</taxon>
        <taxon>Dictyostelia</taxon>
        <taxon>Dictyosteliales</taxon>
        <taxon>Dictyosteliaceae</taxon>
        <taxon>Dictyostelium</taxon>
    </lineage>
</organism>
<dbReference type="RefSeq" id="XP_003285779.1">
    <property type="nucleotide sequence ID" value="XM_003285731.1"/>
</dbReference>
<feature type="region of interest" description="Disordered" evidence="1">
    <location>
        <begin position="235"/>
        <end position="274"/>
    </location>
</feature>
<dbReference type="eggNOG" id="ENOG502RSPN">
    <property type="taxonomic scope" value="Eukaryota"/>
</dbReference>
<dbReference type="VEuPathDB" id="AmoebaDB:DICPUDRAFT_149681"/>
<dbReference type="PANTHER" id="PTHR31923:SF1">
    <property type="entry name" value="BSD DOMAIN-CONTAINING PROTEIN"/>
    <property type="match status" value="1"/>
</dbReference>
<dbReference type="OrthoDB" id="47923at2759"/>
<dbReference type="SMART" id="SM00751">
    <property type="entry name" value="BSD"/>
    <property type="match status" value="1"/>
</dbReference>
<gene>
    <name evidence="3" type="ORF">DICPUDRAFT_149681</name>
</gene>
<protein>
    <recommendedName>
        <fullName evidence="2">BSD domain-containing protein</fullName>
    </recommendedName>
</protein>
<dbReference type="AlphaFoldDB" id="F0ZEE0"/>
<dbReference type="InterPro" id="IPR035925">
    <property type="entry name" value="BSD_dom_sf"/>
</dbReference>
<dbReference type="Gene3D" id="1.10.3970.10">
    <property type="entry name" value="BSD domain"/>
    <property type="match status" value="1"/>
</dbReference>
<dbReference type="Pfam" id="PF03909">
    <property type="entry name" value="BSD"/>
    <property type="match status" value="1"/>
</dbReference>
<evidence type="ECO:0000259" key="2">
    <source>
        <dbReference type="PROSITE" id="PS50858"/>
    </source>
</evidence>
<sequence length="274" mass="31377">MFNAFKKLINNTINTDEEETRERLELGITPELLQLVDNISKYPESFKDFPFHTLKNSSLKMTKLQKRHVEKILEIVKPLNDLRYQICPSYMDDEKFWKIYFTHIKSVTKGIFEPTPTNTPTVAKSNDLLDELDSQFDKLLATQKKMIIDEGISEDEDSYFSENKYKLPYGNNSSKDSTNNNNNNNTENNINTDNTTNNINTPIKSPNSTPSTQIDNNENINNKDDILIDTNFENDSSLQDSDINNSNNSNSNSNNSNNNNTNSFFDDLNSLSPS</sequence>
<dbReference type="OMA" id="FSINTYM"/>
<dbReference type="SUPFAM" id="SSF140383">
    <property type="entry name" value="BSD domain-like"/>
    <property type="match status" value="1"/>
</dbReference>
<accession>F0ZEE0</accession>
<evidence type="ECO:0000313" key="3">
    <source>
        <dbReference type="EMBL" id="EGC37675.1"/>
    </source>
</evidence>
<dbReference type="STRING" id="5786.F0ZEE0"/>
<keyword evidence="4" id="KW-1185">Reference proteome</keyword>
<feature type="domain" description="BSD" evidence="2">
    <location>
        <begin position="56"/>
        <end position="108"/>
    </location>
</feature>
<feature type="region of interest" description="Disordered" evidence="1">
    <location>
        <begin position="163"/>
        <end position="222"/>
    </location>
</feature>
<name>F0ZEE0_DICPU</name>
<dbReference type="Proteomes" id="UP000001064">
    <property type="component" value="Unassembled WGS sequence"/>
</dbReference>
<dbReference type="PANTHER" id="PTHR31923">
    <property type="entry name" value="BSD DOMAIN-CONTAINING PROTEIN"/>
    <property type="match status" value="1"/>
</dbReference>
<dbReference type="InParanoid" id="F0ZEE0"/>
<dbReference type="EMBL" id="GL870993">
    <property type="protein sequence ID" value="EGC37675.1"/>
    <property type="molecule type" value="Genomic_DNA"/>
</dbReference>
<evidence type="ECO:0000256" key="1">
    <source>
        <dbReference type="SAM" id="MobiDB-lite"/>
    </source>
</evidence>